<name>A0ABR9UP68_9CHRO</name>
<evidence type="ECO:0000259" key="1">
    <source>
        <dbReference type="Pfam" id="PF00188"/>
    </source>
</evidence>
<dbReference type="Gene3D" id="3.40.33.10">
    <property type="entry name" value="CAP"/>
    <property type="match status" value="1"/>
</dbReference>
<keyword evidence="3" id="KW-1185">Reference proteome</keyword>
<dbReference type="PANTHER" id="PTHR31157:SF1">
    <property type="entry name" value="SCP DOMAIN-CONTAINING PROTEIN"/>
    <property type="match status" value="1"/>
</dbReference>
<dbReference type="EMBL" id="JADEWN010000009">
    <property type="protein sequence ID" value="MBE9189830.1"/>
    <property type="molecule type" value="Genomic_DNA"/>
</dbReference>
<reference evidence="2 3" key="1">
    <citation type="submission" date="2020-10" db="EMBL/GenBank/DDBJ databases">
        <authorList>
            <person name="Castelo-Branco R."/>
            <person name="Eusebio N."/>
            <person name="Adriana R."/>
            <person name="Vieira A."/>
            <person name="Brugerolle De Fraissinette N."/>
            <person name="Rezende De Castro R."/>
            <person name="Schneider M.P."/>
            <person name="Vasconcelos V."/>
            <person name="Leao P.N."/>
        </authorList>
    </citation>
    <scope>NUCLEOTIDE SEQUENCE [LARGE SCALE GENOMIC DNA]</scope>
    <source>
        <strain evidence="2 3">LEGE 06123</strain>
    </source>
</reference>
<dbReference type="PANTHER" id="PTHR31157">
    <property type="entry name" value="SCP DOMAIN-CONTAINING PROTEIN"/>
    <property type="match status" value="1"/>
</dbReference>
<dbReference type="Pfam" id="PF00188">
    <property type="entry name" value="CAP"/>
    <property type="match status" value="1"/>
</dbReference>
<dbReference type="SUPFAM" id="SSF55797">
    <property type="entry name" value="PR-1-like"/>
    <property type="match status" value="1"/>
</dbReference>
<dbReference type="InterPro" id="IPR035940">
    <property type="entry name" value="CAP_sf"/>
</dbReference>
<protein>
    <submittedName>
        <fullName evidence="2">CAP domain-containing protein</fullName>
    </submittedName>
</protein>
<evidence type="ECO:0000313" key="3">
    <source>
        <dbReference type="Proteomes" id="UP000651156"/>
    </source>
</evidence>
<gene>
    <name evidence="2" type="ORF">IQ230_05535</name>
</gene>
<dbReference type="Proteomes" id="UP000651156">
    <property type="component" value="Unassembled WGS sequence"/>
</dbReference>
<proteinExistence type="predicted"/>
<comment type="caution">
    <text evidence="2">The sequence shown here is derived from an EMBL/GenBank/DDBJ whole genome shotgun (WGS) entry which is preliminary data.</text>
</comment>
<dbReference type="InterPro" id="IPR014044">
    <property type="entry name" value="CAP_dom"/>
</dbReference>
<sequence length="177" mass="19484">MQNHFSSIALSLLVGGGIISCDAVSIAERIVPEQEMSRTPSSPASSSSFATLEQSIHKQINEYRRSRNLPPLTLNSQISAQALAHSQAMASGKVPFSHDGFDQRVQIIRRSIPYRAAAENVAFNQGYSNPDVQAVQGWIKSAGHRVNIEGQYDLTGIGISRNSKGEYYFTQIFIRSR</sequence>
<accession>A0ABR9UP68</accession>
<organism evidence="2 3">
    <name type="scientific">Gloeocapsopsis crepidinum LEGE 06123</name>
    <dbReference type="NCBI Taxonomy" id="588587"/>
    <lineage>
        <taxon>Bacteria</taxon>
        <taxon>Bacillati</taxon>
        <taxon>Cyanobacteriota</taxon>
        <taxon>Cyanophyceae</taxon>
        <taxon>Oscillatoriophycideae</taxon>
        <taxon>Chroococcales</taxon>
        <taxon>Chroococcaceae</taxon>
        <taxon>Gloeocapsopsis</taxon>
    </lineage>
</organism>
<feature type="domain" description="SCP" evidence="1">
    <location>
        <begin position="59"/>
        <end position="173"/>
    </location>
</feature>
<dbReference type="RefSeq" id="WP_193931060.1">
    <property type="nucleotide sequence ID" value="NZ_CAWPMZ010000150.1"/>
</dbReference>
<dbReference type="CDD" id="cd05379">
    <property type="entry name" value="CAP_bacterial"/>
    <property type="match status" value="1"/>
</dbReference>
<evidence type="ECO:0000313" key="2">
    <source>
        <dbReference type="EMBL" id="MBE9189830.1"/>
    </source>
</evidence>